<dbReference type="Proteomes" id="UP000652761">
    <property type="component" value="Unassembled WGS sequence"/>
</dbReference>
<name>A0A843UHW1_COLES</name>
<accession>A0A843UHW1</accession>
<keyword evidence="3" id="KW-1185">Reference proteome</keyword>
<gene>
    <name evidence="2" type="ORF">Taro_015502</name>
</gene>
<reference evidence="2" key="1">
    <citation type="submission" date="2017-07" db="EMBL/GenBank/DDBJ databases">
        <title>Taro Niue Genome Assembly and Annotation.</title>
        <authorList>
            <person name="Atibalentja N."/>
            <person name="Keating K."/>
            <person name="Fields C.J."/>
        </authorList>
    </citation>
    <scope>NUCLEOTIDE SEQUENCE</scope>
    <source>
        <strain evidence="2">Niue_2</strain>
        <tissue evidence="2">Leaf</tissue>
    </source>
</reference>
<organism evidence="2 3">
    <name type="scientific">Colocasia esculenta</name>
    <name type="common">Wild taro</name>
    <name type="synonym">Arum esculentum</name>
    <dbReference type="NCBI Taxonomy" id="4460"/>
    <lineage>
        <taxon>Eukaryota</taxon>
        <taxon>Viridiplantae</taxon>
        <taxon>Streptophyta</taxon>
        <taxon>Embryophyta</taxon>
        <taxon>Tracheophyta</taxon>
        <taxon>Spermatophyta</taxon>
        <taxon>Magnoliopsida</taxon>
        <taxon>Liliopsida</taxon>
        <taxon>Araceae</taxon>
        <taxon>Aroideae</taxon>
        <taxon>Colocasieae</taxon>
        <taxon>Colocasia</taxon>
    </lineage>
</organism>
<protein>
    <submittedName>
        <fullName evidence="2">Uncharacterized protein</fullName>
    </submittedName>
</protein>
<evidence type="ECO:0000256" key="1">
    <source>
        <dbReference type="SAM" id="MobiDB-lite"/>
    </source>
</evidence>
<evidence type="ECO:0000313" key="3">
    <source>
        <dbReference type="Proteomes" id="UP000652761"/>
    </source>
</evidence>
<proteinExistence type="predicted"/>
<feature type="region of interest" description="Disordered" evidence="1">
    <location>
        <begin position="1"/>
        <end position="31"/>
    </location>
</feature>
<sequence>MKNLLRRLSDTPALWPSPASSKRANDHPRRPKTWSVHEIWKLSAETSVGYALSRAALEEYFTFSSCMKWFYDKI</sequence>
<evidence type="ECO:0000313" key="2">
    <source>
        <dbReference type="EMBL" id="MQL83001.1"/>
    </source>
</evidence>
<comment type="caution">
    <text evidence="2">The sequence shown here is derived from an EMBL/GenBank/DDBJ whole genome shotgun (WGS) entry which is preliminary data.</text>
</comment>
<dbReference type="AlphaFoldDB" id="A0A843UHW1"/>
<dbReference type="EMBL" id="NMUH01000667">
    <property type="protein sequence ID" value="MQL83001.1"/>
    <property type="molecule type" value="Genomic_DNA"/>
</dbReference>